<dbReference type="Pfam" id="PF18918">
    <property type="entry name" value="DUF5669"/>
    <property type="match status" value="1"/>
</dbReference>
<dbReference type="NCBIfam" id="TIGR02647">
    <property type="entry name" value="DNA"/>
    <property type="match status" value="1"/>
</dbReference>
<evidence type="ECO:0000313" key="1">
    <source>
        <dbReference type="EMBL" id="MCP3429728.1"/>
    </source>
</evidence>
<reference evidence="1" key="1">
    <citation type="submission" date="2022-07" db="EMBL/GenBank/DDBJ databases">
        <title>Characterization of the Novel Bacterium Alteromonas immobilis LMIT006 and Alteromonas gregis LMIT007.</title>
        <authorList>
            <person name="Lin X."/>
        </authorList>
    </citation>
    <scope>NUCLEOTIDE SEQUENCE</scope>
    <source>
        <strain evidence="1">LMIT007</strain>
    </source>
</reference>
<comment type="caution">
    <text evidence="1">The sequence shown here is derived from an EMBL/GenBank/DDBJ whole genome shotgun (WGS) entry which is preliminary data.</text>
</comment>
<gene>
    <name evidence="1" type="ORF">NLF92_12350</name>
</gene>
<dbReference type="AlphaFoldDB" id="A0AA42BM86"/>
<keyword evidence="2" id="KW-1185">Reference proteome</keyword>
<dbReference type="Proteomes" id="UP001165413">
    <property type="component" value="Unassembled WGS sequence"/>
</dbReference>
<organism evidence="1 2">
    <name type="scientific">Opacimonas viscosa</name>
    <dbReference type="NCBI Taxonomy" id="2961944"/>
    <lineage>
        <taxon>Bacteria</taxon>
        <taxon>Pseudomonadati</taxon>
        <taxon>Pseudomonadota</taxon>
        <taxon>Gammaproteobacteria</taxon>
        <taxon>Alteromonadales</taxon>
        <taxon>Alteromonadaceae</taxon>
        <taxon>Opacimonas</taxon>
    </lineage>
</organism>
<sequence>MSFTNDQIAELELLLLFPDNSLMQGIKIHNDAEPSKIEAGKRLFAKGIITQTDGGYLTELGYDLLKYANILKLALK</sequence>
<dbReference type="InterPro" id="IPR013468">
    <property type="entry name" value="CHP02647"/>
</dbReference>
<name>A0AA42BM86_9ALTE</name>
<evidence type="ECO:0000313" key="2">
    <source>
        <dbReference type="Proteomes" id="UP001165413"/>
    </source>
</evidence>
<dbReference type="EMBL" id="JANATA010000033">
    <property type="protein sequence ID" value="MCP3429728.1"/>
    <property type="molecule type" value="Genomic_DNA"/>
</dbReference>
<proteinExistence type="predicted"/>
<protein>
    <submittedName>
        <fullName evidence="1">TIGR02647 family protein</fullName>
    </submittedName>
</protein>
<accession>A0AA42BM86</accession>
<dbReference type="RefSeq" id="WP_254102425.1">
    <property type="nucleotide sequence ID" value="NZ_JANATA010000033.1"/>
</dbReference>